<keyword evidence="2" id="KW-0812">Transmembrane</keyword>
<keyword evidence="4" id="KW-1185">Reference proteome</keyword>
<feature type="region of interest" description="Disordered" evidence="1">
    <location>
        <begin position="652"/>
        <end position="693"/>
    </location>
</feature>
<feature type="transmembrane region" description="Helical" evidence="2">
    <location>
        <begin position="33"/>
        <end position="52"/>
    </location>
</feature>
<accession>A0A6A6TP09</accession>
<evidence type="ECO:0000313" key="3">
    <source>
        <dbReference type="EMBL" id="KAF2660683.1"/>
    </source>
</evidence>
<keyword evidence="2" id="KW-1133">Transmembrane helix</keyword>
<evidence type="ECO:0000313" key="4">
    <source>
        <dbReference type="Proteomes" id="UP000799324"/>
    </source>
</evidence>
<evidence type="ECO:0000256" key="2">
    <source>
        <dbReference type="SAM" id="Phobius"/>
    </source>
</evidence>
<dbReference type="AlphaFoldDB" id="A0A6A6TP09"/>
<sequence length="693" mass="78751">MDSNSYSVYLGFWTNWSHGKINGVTWTLTRQDGGLLIAFLAIFLGAAGRSFWRISCFFIHRLLSTSAAEDALYHQRQAILRNSDTAFDGFWRLLETSYGWRKRDARPFRRLLPLCAYAFVIALCFAVAGIFSSRVTTDTVSEVLLTGKNCASMGLNDLTNLSYYGTVWAPYNTQRVMSSLNYVNQCYRNGSENSDECHLFIKPQIPSTVITNASCPFASEVCRTQDANIIVDTGYIDSHEHLGINSPPQERFQIRSKYQCAPIVTEGFNELVNSTEIPGLTLRRYFYGGMSGNNFTYEVPTREYSPLNYDNYTWWMSARPEYGIGISAQYSVTNEGNAASIQWQALPQFKRDDADVSIYFLSAPGILFTEESNDLWFAAHQKGVNISNEAGQTAPSFMMDDDASVLACARQYQICNPNMPEGQRCQPLRGWLDNSYRLDEITQNEQQRNRLQYIRDEQIGNNDETHALVVFAGMGVLQARDRLSYGMQGPLESNQWQLEVEHWVKGSMASLQRIFVNKARGPMSNELREYFSAPPNNTEESKMCRNQKIVSSLYSSFNVLGLVIIFVLGGILILLDWFMEYLIDYYQKTFRPKRPDYASAEWNATATIQLQRLAHEGLGLGHWSRVNHLTPVTLPGEKLGVLDIEDAKHPLLRPPPDWKPNVAQDLRRQDTERTEVEDEKAWATDGPPFKSNA</sequence>
<proteinExistence type="predicted"/>
<reference evidence="3" key="1">
    <citation type="journal article" date="2020" name="Stud. Mycol.">
        <title>101 Dothideomycetes genomes: a test case for predicting lifestyles and emergence of pathogens.</title>
        <authorList>
            <person name="Haridas S."/>
            <person name="Albert R."/>
            <person name="Binder M."/>
            <person name="Bloem J."/>
            <person name="Labutti K."/>
            <person name="Salamov A."/>
            <person name="Andreopoulos B."/>
            <person name="Baker S."/>
            <person name="Barry K."/>
            <person name="Bills G."/>
            <person name="Bluhm B."/>
            <person name="Cannon C."/>
            <person name="Castanera R."/>
            <person name="Culley D."/>
            <person name="Daum C."/>
            <person name="Ezra D."/>
            <person name="Gonzalez J."/>
            <person name="Henrissat B."/>
            <person name="Kuo A."/>
            <person name="Liang C."/>
            <person name="Lipzen A."/>
            <person name="Lutzoni F."/>
            <person name="Magnuson J."/>
            <person name="Mondo S."/>
            <person name="Nolan M."/>
            <person name="Ohm R."/>
            <person name="Pangilinan J."/>
            <person name="Park H.-J."/>
            <person name="Ramirez L."/>
            <person name="Alfaro M."/>
            <person name="Sun H."/>
            <person name="Tritt A."/>
            <person name="Yoshinaga Y."/>
            <person name="Zwiers L.-H."/>
            <person name="Turgeon B."/>
            <person name="Goodwin S."/>
            <person name="Spatafora J."/>
            <person name="Crous P."/>
            <person name="Grigoriev I."/>
        </authorList>
    </citation>
    <scope>NUCLEOTIDE SEQUENCE</scope>
    <source>
        <strain evidence="3">CBS 122681</strain>
    </source>
</reference>
<name>A0A6A6TP09_9PLEO</name>
<organism evidence="3 4">
    <name type="scientific">Lophiostoma macrostomum CBS 122681</name>
    <dbReference type="NCBI Taxonomy" id="1314788"/>
    <lineage>
        <taxon>Eukaryota</taxon>
        <taxon>Fungi</taxon>
        <taxon>Dikarya</taxon>
        <taxon>Ascomycota</taxon>
        <taxon>Pezizomycotina</taxon>
        <taxon>Dothideomycetes</taxon>
        <taxon>Pleosporomycetidae</taxon>
        <taxon>Pleosporales</taxon>
        <taxon>Lophiostomataceae</taxon>
        <taxon>Lophiostoma</taxon>
    </lineage>
</organism>
<dbReference type="OrthoDB" id="3540210at2759"/>
<feature type="transmembrane region" description="Helical" evidence="2">
    <location>
        <begin position="111"/>
        <end position="131"/>
    </location>
</feature>
<dbReference type="EMBL" id="MU004298">
    <property type="protein sequence ID" value="KAF2660683.1"/>
    <property type="molecule type" value="Genomic_DNA"/>
</dbReference>
<feature type="compositionally biased region" description="Basic and acidic residues" evidence="1">
    <location>
        <begin position="665"/>
        <end position="682"/>
    </location>
</feature>
<feature type="transmembrane region" description="Helical" evidence="2">
    <location>
        <begin position="553"/>
        <end position="578"/>
    </location>
</feature>
<evidence type="ECO:0000256" key="1">
    <source>
        <dbReference type="SAM" id="MobiDB-lite"/>
    </source>
</evidence>
<dbReference type="Proteomes" id="UP000799324">
    <property type="component" value="Unassembled WGS sequence"/>
</dbReference>
<protein>
    <submittedName>
        <fullName evidence="3">Uncharacterized protein</fullName>
    </submittedName>
</protein>
<gene>
    <name evidence="3" type="ORF">K491DRAFT_774588</name>
</gene>
<keyword evidence="2" id="KW-0472">Membrane</keyword>